<dbReference type="RefSeq" id="WP_114612603.1">
    <property type="nucleotide sequence ID" value="NZ_QFWX01000003.1"/>
</dbReference>
<protein>
    <recommendedName>
        <fullName evidence="8 9">Cell division protein ZipA</fullName>
    </recommendedName>
</protein>
<evidence type="ECO:0000256" key="10">
    <source>
        <dbReference type="SAM" id="MobiDB-lite"/>
    </source>
</evidence>
<evidence type="ECO:0000256" key="5">
    <source>
        <dbReference type="ARBA" id="ARBA00022989"/>
    </source>
</evidence>
<comment type="subunit">
    <text evidence="8">Interacts with FtsZ via their C-terminal domains.</text>
</comment>
<keyword evidence="4 8" id="KW-0812">Transmembrane</keyword>
<evidence type="ECO:0000256" key="3">
    <source>
        <dbReference type="ARBA" id="ARBA00022618"/>
    </source>
</evidence>
<evidence type="ECO:0000256" key="9">
    <source>
        <dbReference type="RuleBase" id="RU003612"/>
    </source>
</evidence>
<keyword evidence="2 8" id="KW-0997">Cell inner membrane</keyword>
<dbReference type="PANTHER" id="PTHR38685:SF1">
    <property type="entry name" value="CELL DIVISION PROTEIN ZIPA"/>
    <property type="match status" value="1"/>
</dbReference>
<comment type="similarity">
    <text evidence="8 9">Belongs to the ZipA family.</text>
</comment>
<keyword evidence="5 8" id="KW-1133">Transmembrane helix</keyword>
<dbReference type="PANTHER" id="PTHR38685">
    <property type="entry name" value="CELL DIVISION PROTEIN ZIPA"/>
    <property type="match status" value="1"/>
</dbReference>
<dbReference type="GO" id="GO:0043093">
    <property type="term" value="P:FtsZ-dependent cytokinesis"/>
    <property type="evidence" value="ECO:0007669"/>
    <property type="project" value="UniProtKB-UniRule"/>
</dbReference>
<gene>
    <name evidence="8 12" type="primary">zipA</name>
    <name evidence="12" type="ORF">DIT71_07595</name>
</gene>
<reference evidence="13" key="1">
    <citation type="submission" date="2018-05" db="EMBL/GenBank/DDBJ databases">
        <authorList>
            <person name="Lu D."/>
        </authorList>
    </citation>
    <scope>NUCLEOTIDE SEQUENCE [LARGE SCALE GENOMIC DNA]</scope>
    <source>
        <strain evidence="13">F01</strain>
    </source>
</reference>
<keyword evidence="1 8" id="KW-1003">Cell membrane</keyword>
<dbReference type="SMART" id="SM00771">
    <property type="entry name" value="ZipA_C"/>
    <property type="match status" value="1"/>
</dbReference>
<dbReference type="InterPro" id="IPR007449">
    <property type="entry name" value="ZipA_FtsZ-bd_C"/>
</dbReference>
<dbReference type="EMBL" id="QFWX01000003">
    <property type="protein sequence ID" value="PXX91722.1"/>
    <property type="molecule type" value="Genomic_DNA"/>
</dbReference>
<dbReference type="Proteomes" id="UP000253987">
    <property type="component" value="Unassembled WGS sequence"/>
</dbReference>
<dbReference type="Pfam" id="PF04354">
    <property type="entry name" value="ZipA_C"/>
    <property type="match status" value="1"/>
</dbReference>
<feature type="compositionally biased region" description="Basic and acidic residues" evidence="10">
    <location>
        <begin position="155"/>
        <end position="170"/>
    </location>
</feature>
<dbReference type="GO" id="GO:0032153">
    <property type="term" value="C:cell division site"/>
    <property type="evidence" value="ECO:0007669"/>
    <property type="project" value="UniProtKB-UniRule"/>
</dbReference>
<feature type="compositionally biased region" description="Basic and acidic residues" evidence="10">
    <location>
        <begin position="71"/>
        <end position="107"/>
    </location>
</feature>
<dbReference type="SUPFAM" id="SSF64383">
    <property type="entry name" value="Cell-division protein ZipA, C-terminal domain"/>
    <property type="match status" value="1"/>
</dbReference>
<comment type="caution">
    <text evidence="12">The sequence shown here is derived from an EMBL/GenBank/DDBJ whole genome shotgun (WGS) entry which is preliminary data.</text>
</comment>
<keyword evidence="6 8" id="KW-0472">Membrane</keyword>
<feature type="domain" description="ZipA C-terminal FtsZ-binding" evidence="11">
    <location>
        <begin position="215"/>
        <end position="345"/>
    </location>
</feature>
<dbReference type="GO" id="GO:0005886">
    <property type="term" value="C:plasma membrane"/>
    <property type="evidence" value="ECO:0007669"/>
    <property type="project" value="UniProtKB-SubCell"/>
</dbReference>
<comment type="subcellular location">
    <subcellularLocation>
        <location evidence="8">Cell inner membrane</location>
        <topology evidence="8">Single-pass type I membrane protein</topology>
    </subcellularLocation>
    <text evidence="8">Localizes to the Z ring in an FtsZ-dependent manner.</text>
</comment>
<evidence type="ECO:0000256" key="8">
    <source>
        <dbReference type="HAMAP-Rule" id="MF_00509"/>
    </source>
</evidence>
<dbReference type="HAMAP" id="MF_00509">
    <property type="entry name" value="ZipA"/>
    <property type="match status" value="1"/>
</dbReference>
<dbReference type="OrthoDB" id="7054914at2"/>
<dbReference type="GO" id="GO:0000917">
    <property type="term" value="P:division septum assembly"/>
    <property type="evidence" value="ECO:0007669"/>
    <property type="project" value="TreeGrafter"/>
</dbReference>
<evidence type="ECO:0000256" key="1">
    <source>
        <dbReference type="ARBA" id="ARBA00022475"/>
    </source>
</evidence>
<evidence type="ECO:0000256" key="6">
    <source>
        <dbReference type="ARBA" id="ARBA00023136"/>
    </source>
</evidence>
<name>A0A2V3ZLM6_9GAMM</name>
<evidence type="ECO:0000256" key="4">
    <source>
        <dbReference type="ARBA" id="ARBA00022692"/>
    </source>
</evidence>
<evidence type="ECO:0000313" key="12">
    <source>
        <dbReference type="EMBL" id="PXX91722.1"/>
    </source>
</evidence>
<reference evidence="12 13" key="2">
    <citation type="submission" date="2018-06" db="EMBL/GenBank/DDBJ databases">
        <title>Marinobactersediminissp. nov, a moderately halophilic bacterium isolated from marine solar saltern.</title>
        <authorList>
            <person name="Zhang Y."/>
        </authorList>
    </citation>
    <scope>NUCLEOTIDE SEQUENCE [LARGE SCALE GENOMIC DNA]</scope>
    <source>
        <strain evidence="12 13">F01</strain>
    </source>
</reference>
<dbReference type="AlphaFoldDB" id="A0A2V3ZLM6"/>
<evidence type="ECO:0000259" key="11">
    <source>
        <dbReference type="SMART" id="SM00771"/>
    </source>
</evidence>
<evidence type="ECO:0000313" key="13">
    <source>
        <dbReference type="Proteomes" id="UP000253987"/>
    </source>
</evidence>
<organism evidence="12 13">
    <name type="scientific">Marinobacter vulgaris</name>
    <dbReference type="NCBI Taxonomy" id="1928331"/>
    <lineage>
        <taxon>Bacteria</taxon>
        <taxon>Pseudomonadati</taxon>
        <taxon>Pseudomonadota</taxon>
        <taxon>Gammaproteobacteria</taxon>
        <taxon>Pseudomonadales</taxon>
        <taxon>Marinobacteraceae</taxon>
        <taxon>Marinobacter</taxon>
    </lineage>
</organism>
<accession>A0A2V3ZLM6</accession>
<evidence type="ECO:0000256" key="2">
    <source>
        <dbReference type="ARBA" id="ARBA00022519"/>
    </source>
</evidence>
<feature type="region of interest" description="Disordered" evidence="10">
    <location>
        <begin position="32"/>
        <end position="212"/>
    </location>
</feature>
<evidence type="ECO:0000256" key="7">
    <source>
        <dbReference type="ARBA" id="ARBA00023306"/>
    </source>
</evidence>
<sequence>MSLREWLIAIGTLVILGIVIDGLRRMRRARKESSAISSGMGADDLDDSPLDKDYNPELPNGGARTISWDTLEERGYVKPEKSRFAKPEPKPTRPVIKSERHEKREDSASAQTPQDFPAGEADSSAYDSDTGWGAVDSEPEVPAADDGIQGQPRVVEPREREEALAREEKPSPAGPEHGDTVPPVVTTEVEEDTARREQAGRTSGQPLAGANRPEAREVVVINVLAKTDENFTGPRLKALFEACGLEHGDMDIYHRHEQTDTTSPVQFSVASAVEPGTFRPEEMPTLSTPGISFFMSMPGPTNAMQAFEFMLETAQCVVRNLGGELKDERRSVMTPQTIEHCRQRIREFERKQRSPKK</sequence>
<keyword evidence="3 8" id="KW-0132">Cell division</keyword>
<feature type="transmembrane region" description="Helical" evidence="8">
    <location>
        <begin position="6"/>
        <end position="23"/>
    </location>
</feature>
<proteinExistence type="inferred from homology"/>
<dbReference type="InterPro" id="IPR036765">
    <property type="entry name" value="ZipA_FtsZ-bd_C_sf"/>
</dbReference>
<dbReference type="InterPro" id="IPR011919">
    <property type="entry name" value="Cell_div_ZipA"/>
</dbReference>
<comment type="function">
    <text evidence="8 9">Essential cell division protein that stabilizes the FtsZ protofilaments by cross-linking them and that serves as a cytoplasmic membrane anchor for the Z ring. Also required for the recruitment to the septal ring of downstream cell division proteins.</text>
</comment>
<keyword evidence="13" id="KW-1185">Reference proteome</keyword>
<dbReference type="Gene3D" id="3.30.1400.10">
    <property type="entry name" value="ZipA, C-terminal FtsZ-binding domain"/>
    <property type="match status" value="1"/>
</dbReference>
<dbReference type="NCBIfam" id="TIGR02205">
    <property type="entry name" value="septum_zipA"/>
    <property type="match status" value="1"/>
</dbReference>
<keyword evidence="7 8" id="KW-0131">Cell cycle</keyword>